<evidence type="ECO:0000256" key="9">
    <source>
        <dbReference type="ARBA" id="ARBA00049893"/>
    </source>
</evidence>
<dbReference type="InterPro" id="IPR038371">
    <property type="entry name" value="Cu_polyphenol_OxRdtase_sf"/>
</dbReference>
<keyword evidence="3" id="KW-0808">Transferase</keyword>
<dbReference type="EMBL" id="KP659776">
    <property type="protein sequence ID" value="AMK07615.1"/>
    <property type="molecule type" value="Genomic_DNA"/>
</dbReference>
<comment type="catalytic activity">
    <reaction evidence="8">
        <text>adenosine + phosphate = alpha-D-ribose 1-phosphate + adenine</text>
        <dbReference type="Rhea" id="RHEA:27642"/>
        <dbReference type="ChEBI" id="CHEBI:16335"/>
        <dbReference type="ChEBI" id="CHEBI:16708"/>
        <dbReference type="ChEBI" id="CHEBI:43474"/>
        <dbReference type="ChEBI" id="CHEBI:57720"/>
        <dbReference type="EC" id="2.4.2.1"/>
    </reaction>
    <physiologicalReaction direction="left-to-right" evidence="8">
        <dbReference type="Rhea" id="RHEA:27643"/>
    </physiologicalReaction>
</comment>
<reference evidence="11" key="1">
    <citation type="submission" date="2015-01" db="EMBL/GenBank/DDBJ databases">
        <title>Draft genome sequence of Pasteurella multocida isolated from alpaca pneumonia.</title>
        <authorList>
            <person name="Maturrano L."/>
            <person name="Hurtado R."/>
            <person name="Allasi N."/>
            <person name="Juscamayta E."/>
            <person name="Fernandez D."/>
            <person name="Maximiliano J."/>
            <person name="Rimac R."/>
            <person name="Rosadio R."/>
        </authorList>
    </citation>
    <scope>NUCLEOTIDE SEQUENCE</scope>
    <source>
        <strain evidence="11">UNMSM</strain>
    </source>
</reference>
<dbReference type="PANTHER" id="PTHR30616">
    <property type="entry name" value="UNCHARACTERIZED PROTEIN YFIH"/>
    <property type="match status" value="1"/>
</dbReference>
<dbReference type="AlphaFoldDB" id="A0A126QGD7"/>
<dbReference type="GO" id="GO:0017061">
    <property type="term" value="F:S-methyl-5-thioadenosine phosphorylase activity"/>
    <property type="evidence" value="ECO:0007669"/>
    <property type="project" value="UniProtKB-EC"/>
</dbReference>
<gene>
    <name evidence="11" type="primary">PM1718</name>
</gene>
<dbReference type="InterPro" id="IPR003730">
    <property type="entry name" value="Cu_polyphenol_OxRdtase"/>
</dbReference>
<evidence type="ECO:0000256" key="1">
    <source>
        <dbReference type="ARBA" id="ARBA00000553"/>
    </source>
</evidence>
<proteinExistence type="inferred from homology"/>
<dbReference type="PANTHER" id="PTHR30616:SF2">
    <property type="entry name" value="PURINE NUCLEOSIDE PHOSPHORYLASE LACC1"/>
    <property type="match status" value="1"/>
</dbReference>
<evidence type="ECO:0000313" key="11">
    <source>
        <dbReference type="EMBL" id="AMK07615.1"/>
    </source>
</evidence>
<dbReference type="CDD" id="cd16833">
    <property type="entry name" value="YfiH"/>
    <property type="match status" value="1"/>
</dbReference>
<comment type="similarity">
    <text evidence="2 10">Belongs to the purine nucleoside phosphorylase YfiH/LACC1 family.</text>
</comment>
<dbReference type="SUPFAM" id="SSF64438">
    <property type="entry name" value="CNF1/YfiH-like putative cysteine hydrolases"/>
    <property type="match status" value="1"/>
</dbReference>
<dbReference type="GO" id="GO:0005507">
    <property type="term" value="F:copper ion binding"/>
    <property type="evidence" value="ECO:0007669"/>
    <property type="project" value="TreeGrafter"/>
</dbReference>
<comment type="catalytic activity">
    <reaction evidence="9">
        <text>S-methyl-5'-thioadenosine + phosphate = 5-(methylsulfanyl)-alpha-D-ribose 1-phosphate + adenine</text>
        <dbReference type="Rhea" id="RHEA:11852"/>
        <dbReference type="ChEBI" id="CHEBI:16708"/>
        <dbReference type="ChEBI" id="CHEBI:17509"/>
        <dbReference type="ChEBI" id="CHEBI:43474"/>
        <dbReference type="ChEBI" id="CHEBI:58533"/>
        <dbReference type="EC" id="2.4.2.28"/>
    </reaction>
    <physiologicalReaction direction="left-to-right" evidence="9">
        <dbReference type="Rhea" id="RHEA:11853"/>
    </physiologicalReaction>
</comment>
<organism evidence="11">
    <name type="scientific">Pasteurella multocida</name>
    <dbReference type="NCBI Taxonomy" id="747"/>
    <lineage>
        <taxon>Bacteria</taxon>
        <taxon>Pseudomonadati</taxon>
        <taxon>Pseudomonadota</taxon>
        <taxon>Gammaproteobacteria</taxon>
        <taxon>Pasteurellales</taxon>
        <taxon>Pasteurellaceae</taxon>
        <taxon>Pasteurella</taxon>
    </lineage>
</organism>
<evidence type="ECO:0000256" key="2">
    <source>
        <dbReference type="ARBA" id="ARBA00007353"/>
    </source>
</evidence>
<dbReference type="Pfam" id="PF02578">
    <property type="entry name" value="Cu-oxidase_4"/>
    <property type="match status" value="1"/>
</dbReference>
<protein>
    <recommendedName>
        <fullName evidence="10">Purine nucleoside phosphorylase</fullName>
    </recommendedName>
</protein>
<evidence type="ECO:0000256" key="6">
    <source>
        <dbReference type="ARBA" id="ARBA00022833"/>
    </source>
</evidence>
<sequence length="244" mass="27417">MDVVKPNWHAPTHVRAFSTLTQGGYSSPPYASLNLGDHVGDDPKTVERNRTLLVDTLKLPQFPRFLNQIHSTHVLTLPTTAHNFEADAVYSNQANQVCLVMTADCLPVLLTNTAGNEVAAAHAGWRGLCHGILERTVEKFNTPAEQLIAWLGPAISQPHFQVGKEVREQFIQQDPDAEHAFLLDPDVKERYLADLYLLATQRLNKLGISQVSGGDYCTFAQKEKFFSYRREQRTGRMASLIWFE</sequence>
<evidence type="ECO:0000256" key="7">
    <source>
        <dbReference type="ARBA" id="ARBA00047989"/>
    </source>
</evidence>
<dbReference type="GO" id="GO:0016787">
    <property type="term" value="F:hydrolase activity"/>
    <property type="evidence" value="ECO:0007669"/>
    <property type="project" value="UniProtKB-KW"/>
</dbReference>
<dbReference type="Gene3D" id="3.60.140.10">
    <property type="entry name" value="CNF1/YfiH-like putative cysteine hydrolases"/>
    <property type="match status" value="1"/>
</dbReference>
<comment type="catalytic activity">
    <reaction evidence="7">
        <text>adenosine + H2O + H(+) = inosine + NH4(+)</text>
        <dbReference type="Rhea" id="RHEA:24408"/>
        <dbReference type="ChEBI" id="CHEBI:15377"/>
        <dbReference type="ChEBI" id="CHEBI:15378"/>
        <dbReference type="ChEBI" id="CHEBI:16335"/>
        <dbReference type="ChEBI" id="CHEBI:17596"/>
        <dbReference type="ChEBI" id="CHEBI:28938"/>
        <dbReference type="EC" id="3.5.4.4"/>
    </reaction>
    <physiologicalReaction direction="left-to-right" evidence="7">
        <dbReference type="Rhea" id="RHEA:24409"/>
    </physiologicalReaction>
</comment>
<keyword evidence="5" id="KW-0378">Hydrolase</keyword>
<evidence type="ECO:0000256" key="8">
    <source>
        <dbReference type="ARBA" id="ARBA00048968"/>
    </source>
</evidence>
<dbReference type="NCBIfam" id="TIGR00726">
    <property type="entry name" value="peptidoglycan editing factor PgeF"/>
    <property type="match status" value="1"/>
</dbReference>
<evidence type="ECO:0000256" key="10">
    <source>
        <dbReference type="RuleBase" id="RU361274"/>
    </source>
</evidence>
<keyword evidence="4" id="KW-0479">Metal-binding</keyword>
<evidence type="ECO:0000256" key="4">
    <source>
        <dbReference type="ARBA" id="ARBA00022723"/>
    </source>
</evidence>
<keyword evidence="6" id="KW-0862">Zinc</keyword>
<evidence type="ECO:0000256" key="5">
    <source>
        <dbReference type="ARBA" id="ARBA00022801"/>
    </source>
</evidence>
<evidence type="ECO:0000256" key="3">
    <source>
        <dbReference type="ARBA" id="ARBA00022679"/>
    </source>
</evidence>
<accession>A0A126QGD7</accession>
<dbReference type="InterPro" id="IPR011324">
    <property type="entry name" value="Cytotoxic_necrot_fac-like_cat"/>
</dbReference>
<name>A0A126QGD7_PASMD</name>
<dbReference type="RefSeq" id="WP_071523771.1">
    <property type="nucleotide sequence ID" value="NZ_JACDXE010000048.1"/>
</dbReference>
<comment type="catalytic activity">
    <reaction evidence="1">
        <text>inosine + phosphate = alpha-D-ribose 1-phosphate + hypoxanthine</text>
        <dbReference type="Rhea" id="RHEA:27646"/>
        <dbReference type="ChEBI" id="CHEBI:17368"/>
        <dbReference type="ChEBI" id="CHEBI:17596"/>
        <dbReference type="ChEBI" id="CHEBI:43474"/>
        <dbReference type="ChEBI" id="CHEBI:57720"/>
        <dbReference type="EC" id="2.4.2.1"/>
    </reaction>
    <physiologicalReaction direction="left-to-right" evidence="1">
        <dbReference type="Rhea" id="RHEA:27647"/>
    </physiologicalReaction>
</comment>